<evidence type="ECO:0000313" key="3">
    <source>
        <dbReference type="Proteomes" id="UP000009888"/>
    </source>
</evidence>
<reference evidence="2 3" key="1">
    <citation type="submission" date="2012-09" db="EMBL/GenBank/DDBJ databases">
        <title>The Genome Sequence of Actinobaculum massiliae ACS-171-V-COL2.</title>
        <authorList>
            <consortium name="The Broad Institute Genome Sequencing Platform"/>
            <person name="Earl A."/>
            <person name="Ward D."/>
            <person name="Feldgarden M."/>
            <person name="Gevers D."/>
            <person name="Saerens B."/>
            <person name="Vaneechoutte M."/>
            <person name="Walker B."/>
            <person name="Young S.K."/>
            <person name="Zeng Q."/>
            <person name="Gargeya S."/>
            <person name="Fitzgerald M."/>
            <person name="Haas B."/>
            <person name="Abouelleil A."/>
            <person name="Alvarado L."/>
            <person name="Arachchi H.M."/>
            <person name="Berlin A."/>
            <person name="Chapman S.B."/>
            <person name="Goldberg J."/>
            <person name="Griggs A."/>
            <person name="Gujja S."/>
            <person name="Hansen M."/>
            <person name="Howarth C."/>
            <person name="Imamovic A."/>
            <person name="Larimer J."/>
            <person name="McCowen C."/>
            <person name="Montmayeur A."/>
            <person name="Murphy C."/>
            <person name="Neiman D."/>
            <person name="Pearson M."/>
            <person name="Priest M."/>
            <person name="Roberts A."/>
            <person name="Saif S."/>
            <person name="Shea T."/>
            <person name="Sisk P."/>
            <person name="Sykes S."/>
            <person name="Wortman J."/>
            <person name="Nusbaum C."/>
            <person name="Birren B."/>
        </authorList>
    </citation>
    <scope>NUCLEOTIDE SEQUENCE [LARGE SCALE GENOMIC DNA]</scope>
    <source>
        <strain evidence="3">ACS-171-V-Col2</strain>
    </source>
</reference>
<dbReference type="Proteomes" id="UP000009888">
    <property type="component" value="Unassembled WGS sequence"/>
</dbReference>
<dbReference type="PATRIC" id="fig|883066.3.peg.1463"/>
<sequence length="174" mass="18814">MHWWKPNRRMRPRLARHASACGCDARLSYPHRGREYPPELSEAGNAIVEAVGVIIVLVVPLLLFALAGASLLATSSATSSAAREAARSFVMAADPHLAPERAQSAARWALADQGVKQLGNAEIICSDQPCLTPGGSVTVTVRSLAQIPFLEQEVLVEKTSTMLVDRFREQIRSG</sequence>
<dbReference type="RefSeq" id="WP_007001604.1">
    <property type="nucleotide sequence ID" value="NZ_JH992955.1"/>
</dbReference>
<keyword evidence="1" id="KW-1133">Transmembrane helix</keyword>
<keyword evidence="3" id="KW-1185">Reference proteome</keyword>
<dbReference type="STRING" id="202789.GCA_001457435_00711"/>
<protein>
    <submittedName>
        <fullName evidence="2">Uncharacterized protein</fullName>
    </submittedName>
</protein>
<dbReference type="EMBL" id="AGWL01000007">
    <property type="protein sequence ID" value="EKU94944.1"/>
    <property type="molecule type" value="Genomic_DNA"/>
</dbReference>
<dbReference type="HOGENOM" id="CLU_116587_2_0_11"/>
<dbReference type="eggNOG" id="ENOG503343S">
    <property type="taxonomic scope" value="Bacteria"/>
</dbReference>
<comment type="caution">
    <text evidence="2">The sequence shown here is derived from an EMBL/GenBank/DDBJ whole genome shotgun (WGS) entry which is preliminary data.</text>
</comment>
<keyword evidence="1" id="KW-0472">Membrane</keyword>
<organism evidence="2 3">
    <name type="scientific">Actinobaculum massiliense ACS-171-V-Col2</name>
    <dbReference type="NCBI Taxonomy" id="883066"/>
    <lineage>
        <taxon>Bacteria</taxon>
        <taxon>Bacillati</taxon>
        <taxon>Actinomycetota</taxon>
        <taxon>Actinomycetes</taxon>
        <taxon>Actinomycetales</taxon>
        <taxon>Actinomycetaceae</taxon>
        <taxon>Actinobaculum</taxon>
    </lineage>
</organism>
<name>K9ECG9_9ACTO</name>
<evidence type="ECO:0000256" key="1">
    <source>
        <dbReference type="SAM" id="Phobius"/>
    </source>
</evidence>
<gene>
    <name evidence="2" type="ORF">HMPREF9233_01398</name>
</gene>
<dbReference type="AlphaFoldDB" id="K9ECG9"/>
<proteinExistence type="predicted"/>
<evidence type="ECO:0000313" key="2">
    <source>
        <dbReference type="EMBL" id="EKU94944.1"/>
    </source>
</evidence>
<keyword evidence="1" id="KW-0812">Transmembrane</keyword>
<feature type="transmembrane region" description="Helical" evidence="1">
    <location>
        <begin position="46"/>
        <end position="73"/>
    </location>
</feature>
<accession>K9ECG9</accession>